<evidence type="ECO:0000313" key="2">
    <source>
        <dbReference type="EMBL" id="JAH57140.1"/>
    </source>
</evidence>
<dbReference type="AlphaFoldDB" id="A0A0E9TW36"/>
<reference evidence="2" key="2">
    <citation type="journal article" date="2015" name="Fish Shellfish Immunol.">
        <title>Early steps in the European eel (Anguilla anguilla)-Vibrio vulnificus interaction in the gills: Role of the RtxA13 toxin.</title>
        <authorList>
            <person name="Callol A."/>
            <person name="Pajuelo D."/>
            <person name="Ebbesson L."/>
            <person name="Teles M."/>
            <person name="MacKenzie S."/>
            <person name="Amaro C."/>
        </authorList>
    </citation>
    <scope>NUCLEOTIDE SEQUENCE</scope>
</reference>
<feature type="chain" id="PRO_5007401668" evidence="1">
    <location>
        <begin position="21"/>
        <end position="37"/>
    </location>
</feature>
<accession>A0A0E9TW36</accession>
<dbReference type="EMBL" id="GBXM01047647">
    <property type="protein sequence ID" value="JAH60930.1"/>
    <property type="molecule type" value="Transcribed_RNA"/>
</dbReference>
<proteinExistence type="predicted"/>
<sequence>MWRIAWSTVWLFCRARLCWSSTVWRCSLLEGQQGCSL</sequence>
<protein>
    <submittedName>
        <fullName evidence="2">Uncharacterized protein</fullName>
    </submittedName>
</protein>
<evidence type="ECO:0000256" key="1">
    <source>
        <dbReference type="SAM" id="SignalP"/>
    </source>
</evidence>
<organism evidence="2">
    <name type="scientific">Anguilla anguilla</name>
    <name type="common">European freshwater eel</name>
    <name type="synonym">Muraena anguilla</name>
    <dbReference type="NCBI Taxonomy" id="7936"/>
    <lineage>
        <taxon>Eukaryota</taxon>
        <taxon>Metazoa</taxon>
        <taxon>Chordata</taxon>
        <taxon>Craniata</taxon>
        <taxon>Vertebrata</taxon>
        <taxon>Euteleostomi</taxon>
        <taxon>Actinopterygii</taxon>
        <taxon>Neopterygii</taxon>
        <taxon>Teleostei</taxon>
        <taxon>Anguilliformes</taxon>
        <taxon>Anguillidae</taxon>
        <taxon>Anguilla</taxon>
    </lineage>
</organism>
<reference evidence="2" key="1">
    <citation type="submission" date="2014-11" db="EMBL/GenBank/DDBJ databases">
        <authorList>
            <person name="Amaro Gonzalez C."/>
        </authorList>
    </citation>
    <scope>NUCLEOTIDE SEQUENCE</scope>
</reference>
<name>A0A0E9TW36_ANGAN</name>
<dbReference type="EMBL" id="GBXM01051437">
    <property type="protein sequence ID" value="JAH57140.1"/>
    <property type="molecule type" value="Transcribed_RNA"/>
</dbReference>
<keyword evidence="1" id="KW-0732">Signal</keyword>
<feature type="signal peptide" evidence="1">
    <location>
        <begin position="1"/>
        <end position="20"/>
    </location>
</feature>